<organism evidence="2 3">
    <name type="scientific">Caballeronia mineralivorans PML1(12)</name>
    <dbReference type="NCBI Taxonomy" id="908627"/>
    <lineage>
        <taxon>Bacteria</taxon>
        <taxon>Pseudomonadati</taxon>
        <taxon>Pseudomonadota</taxon>
        <taxon>Betaproteobacteria</taxon>
        <taxon>Burkholderiales</taxon>
        <taxon>Burkholderiaceae</taxon>
        <taxon>Caballeronia</taxon>
    </lineage>
</organism>
<sequence length="89" mass="9321">MASKGLRDAARVVRRARYVGNALPLIASSRTAFVFAAAASAPLLQRPRAIENATRGALRGANQQDPTLTGPNSQHVGRAAIAGMLPDSR</sequence>
<accession>A0A0J1CXL1</accession>
<comment type="caution">
    <text evidence="2">The sequence shown here is derived from an EMBL/GenBank/DDBJ whole genome shotgun (WGS) entry which is preliminary data.</text>
</comment>
<keyword evidence="3" id="KW-1185">Reference proteome</keyword>
<dbReference type="EMBL" id="AEJF01000093">
    <property type="protein sequence ID" value="KLU25310.1"/>
    <property type="molecule type" value="Genomic_DNA"/>
</dbReference>
<gene>
    <name evidence="2" type="ORF">EOS_15015</name>
</gene>
<evidence type="ECO:0000313" key="2">
    <source>
        <dbReference type="EMBL" id="KLU25310.1"/>
    </source>
</evidence>
<reference evidence="2 3" key="1">
    <citation type="journal article" date="2015" name="Genome Announc.">
        <title>Draft Genome Sequence of Burkholderia sp. Strain PML1(12), an Ectomycorrhizosphere-Inhabiting Bacterium with Effective Mineral-Weathering Ability.</title>
        <authorList>
            <person name="Uroz S."/>
            <person name="Oger P."/>
        </authorList>
    </citation>
    <scope>NUCLEOTIDE SEQUENCE [LARGE SCALE GENOMIC DNA]</scope>
    <source>
        <strain evidence="3">PML1(12)</strain>
    </source>
</reference>
<feature type="region of interest" description="Disordered" evidence="1">
    <location>
        <begin position="57"/>
        <end position="89"/>
    </location>
</feature>
<dbReference type="AlphaFoldDB" id="A0A0J1CXL1"/>
<protein>
    <submittedName>
        <fullName evidence="2">Uncharacterized protein</fullName>
    </submittedName>
</protein>
<proteinExistence type="predicted"/>
<evidence type="ECO:0000313" key="3">
    <source>
        <dbReference type="Proteomes" id="UP000035963"/>
    </source>
</evidence>
<feature type="compositionally biased region" description="Polar residues" evidence="1">
    <location>
        <begin position="61"/>
        <end position="75"/>
    </location>
</feature>
<evidence type="ECO:0000256" key="1">
    <source>
        <dbReference type="SAM" id="MobiDB-lite"/>
    </source>
</evidence>
<name>A0A0J1CXL1_9BURK</name>
<dbReference type="PATRIC" id="fig|908627.4.peg.3349"/>
<dbReference type="Proteomes" id="UP000035963">
    <property type="component" value="Unassembled WGS sequence"/>
</dbReference>